<dbReference type="AlphaFoldDB" id="A0AAV0KTG4"/>
<organism evidence="1 2">
    <name type="scientific">Linum tenue</name>
    <dbReference type="NCBI Taxonomy" id="586396"/>
    <lineage>
        <taxon>Eukaryota</taxon>
        <taxon>Viridiplantae</taxon>
        <taxon>Streptophyta</taxon>
        <taxon>Embryophyta</taxon>
        <taxon>Tracheophyta</taxon>
        <taxon>Spermatophyta</taxon>
        <taxon>Magnoliopsida</taxon>
        <taxon>eudicotyledons</taxon>
        <taxon>Gunneridae</taxon>
        <taxon>Pentapetalae</taxon>
        <taxon>rosids</taxon>
        <taxon>fabids</taxon>
        <taxon>Malpighiales</taxon>
        <taxon>Linaceae</taxon>
        <taxon>Linum</taxon>
    </lineage>
</organism>
<gene>
    <name evidence="1" type="ORF">LITE_LOCUS20162</name>
</gene>
<dbReference type="EMBL" id="CAMGYJ010000005">
    <property type="protein sequence ID" value="CAI0424982.1"/>
    <property type="molecule type" value="Genomic_DNA"/>
</dbReference>
<proteinExistence type="predicted"/>
<protein>
    <submittedName>
        <fullName evidence="1">Uncharacterized protein</fullName>
    </submittedName>
</protein>
<comment type="caution">
    <text evidence="1">The sequence shown here is derived from an EMBL/GenBank/DDBJ whole genome shotgun (WGS) entry which is preliminary data.</text>
</comment>
<keyword evidence="2" id="KW-1185">Reference proteome</keyword>
<accession>A0AAV0KTG4</accession>
<evidence type="ECO:0000313" key="1">
    <source>
        <dbReference type="EMBL" id="CAI0424982.1"/>
    </source>
</evidence>
<name>A0AAV0KTG4_9ROSI</name>
<dbReference type="Proteomes" id="UP001154282">
    <property type="component" value="Unassembled WGS sequence"/>
</dbReference>
<reference evidence="1" key="1">
    <citation type="submission" date="2022-08" db="EMBL/GenBank/DDBJ databases">
        <authorList>
            <person name="Gutierrez-Valencia J."/>
        </authorList>
    </citation>
    <scope>NUCLEOTIDE SEQUENCE</scope>
</reference>
<sequence>MRRISALLKTTYEYSFEKHKGKPIRGRNEKYFLTPQRFIRFKKLR</sequence>
<evidence type="ECO:0000313" key="2">
    <source>
        <dbReference type="Proteomes" id="UP001154282"/>
    </source>
</evidence>